<evidence type="ECO:0000256" key="1">
    <source>
        <dbReference type="SAM" id="MobiDB-lite"/>
    </source>
</evidence>
<organism evidence="2 3">
    <name type="scientific">Prunus persica</name>
    <name type="common">Peach</name>
    <name type="synonym">Amygdalus persica</name>
    <dbReference type="NCBI Taxonomy" id="3760"/>
    <lineage>
        <taxon>Eukaryota</taxon>
        <taxon>Viridiplantae</taxon>
        <taxon>Streptophyta</taxon>
        <taxon>Embryophyta</taxon>
        <taxon>Tracheophyta</taxon>
        <taxon>Spermatophyta</taxon>
        <taxon>Magnoliopsida</taxon>
        <taxon>eudicotyledons</taxon>
        <taxon>Gunneridae</taxon>
        <taxon>Pentapetalae</taxon>
        <taxon>rosids</taxon>
        <taxon>fabids</taxon>
        <taxon>Rosales</taxon>
        <taxon>Rosaceae</taxon>
        <taxon>Amygdaloideae</taxon>
        <taxon>Amygdaleae</taxon>
        <taxon>Prunus</taxon>
    </lineage>
</organism>
<feature type="region of interest" description="Disordered" evidence="1">
    <location>
        <begin position="174"/>
        <end position="195"/>
    </location>
</feature>
<feature type="region of interest" description="Disordered" evidence="1">
    <location>
        <begin position="117"/>
        <end position="140"/>
    </location>
</feature>
<dbReference type="Proteomes" id="UP000006882">
    <property type="component" value="Chromosome G2"/>
</dbReference>
<accession>A0A251QN42</accession>
<dbReference type="EMBL" id="CM007652">
    <property type="protein sequence ID" value="ONI25222.1"/>
    <property type="molecule type" value="Genomic_DNA"/>
</dbReference>
<evidence type="ECO:0000313" key="2">
    <source>
        <dbReference type="EMBL" id="ONI25222.1"/>
    </source>
</evidence>
<feature type="region of interest" description="Disordered" evidence="1">
    <location>
        <begin position="27"/>
        <end position="54"/>
    </location>
</feature>
<evidence type="ECO:0000313" key="3">
    <source>
        <dbReference type="Proteomes" id="UP000006882"/>
    </source>
</evidence>
<dbReference type="AlphaFoldDB" id="A0A251QN42"/>
<proteinExistence type="predicted"/>
<dbReference type="Gramene" id="ONI25222">
    <property type="protein sequence ID" value="ONI25222"/>
    <property type="gene ID" value="PRUPE_2G289900"/>
</dbReference>
<feature type="compositionally biased region" description="Polar residues" evidence="1">
    <location>
        <begin position="174"/>
        <end position="189"/>
    </location>
</feature>
<protein>
    <submittedName>
        <fullName evidence="2">Uncharacterized protein</fullName>
    </submittedName>
</protein>
<keyword evidence="3" id="KW-1185">Reference proteome</keyword>
<reference evidence="2 3" key="1">
    <citation type="journal article" date="2013" name="Nat. Genet.">
        <title>The high-quality draft genome of peach (Prunus persica) identifies unique patterns of genetic diversity, domestication and genome evolution.</title>
        <authorList>
            <consortium name="International Peach Genome Initiative"/>
            <person name="Verde I."/>
            <person name="Abbott A.G."/>
            <person name="Scalabrin S."/>
            <person name="Jung S."/>
            <person name="Shu S."/>
            <person name="Marroni F."/>
            <person name="Zhebentyayeva T."/>
            <person name="Dettori M.T."/>
            <person name="Grimwood J."/>
            <person name="Cattonaro F."/>
            <person name="Zuccolo A."/>
            <person name="Rossini L."/>
            <person name="Jenkins J."/>
            <person name="Vendramin E."/>
            <person name="Meisel L.A."/>
            <person name="Decroocq V."/>
            <person name="Sosinski B."/>
            <person name="Prochnik S."/>
            <person name="Mitros T."/>
            <person name="Policriti A."/>
            <person name="Cipriani G."/>
            <person name="Dondini L."/>
            <person name="Ficklin S."/>
            <person name="Goodstein D.M."/>
            <person name="Xuan P."/>
            <person name="Del Fabbro C."/>
            <person name="Aramini V."/>
            <person name="Copetti D."/>
            <person name="Gonzalez S."/>
            <person name="Horner D.S."/>
            <person name="Falchi R."/>
            <person name="Lucas S."/>
            <person name="Mica E."/>
            <person name="Maldonado J."/>
            <person name="Lazzari B."/>
            <person name="Bielenberg D."/>
            <person name="Pirona R."/>
            <person name="Miculan M."/>
            <person name="Barakat A."/>
            <person name="Testolin R."/>
            <person name="Stella A."/>
            <person name="Tartarini S."/>
            <person name="Tonutti P."/>
            <person name="Arus P."/>
            <person name="Orellana A."/>
            <person name="Wells C."/>
            <person name="Main D."/>
            <person name="Vizzotto G."/>
            <person name="Silva H."/>
            <person name="Salamini F."/>
            <person name="Schmutz J."/>
            <person name="Morgante M."/>
            <person name="Rokhsar D.S."/>
        </authorList>
    </citation>
    <scope>NUCLEOTIDE SEQUENCE [LARGE SCALE GENOMIC DNA]</scope>
    <source>
        <strain evidence="3">cv. Nemared</strain>
    </source>
</reference>
<sequence length="229" mass="24872">MAQLGASSSSMSSSAGFEISASSAYQFPPSLLKNNGDDQQQNVPVLPPPAGNINDQCGLTNMNVGGGNVENSHSGVMDNTITTDAPPTLINNNNISHEQELVGDIDALMLSNLFMDQQNNYEPSPPPFEQQDGDQDQLPPDFASFLYQVEVPDPSADQVPNPDSYHVEDNAANEQSWNQQQEGGDQQVVNPEFGGNVFDSEDYSILFDPEHPFQDCDDDFLNAILDADM</sequence>
<gene>
    <name evidence="2" type="ORF">PRUPE_2G289900</name>
</gene>
<name>A0A251QN42_PRUPE</name>